<dbReference type="RefSeq" id="WP_271175642.1">
    <property type="nucleotide sequence ID" value="NZ_BAAAJO010000001.1"/>
</dbReference>
<dbReference type="CDD" id="cd03801">
    <property type="entry name" value="GT4_PimA-like"/>
    <property type="match status" value="1"/>
</dbReference>
<sequence length="478" mass="52050">MDNLPILGDASREFAFNAATGTVGSKTVLVYFVNHSTAPVNLGGAERSMIALVEDWYATDPDFEAVFITKAPHGKFVAAIEERGWKYRSFLYRGWTIPAPNPPVSEITYFANDDYRSTLEIIGMMENRRPDLVVTNTLVAPWGAFAAATLGIPHAWFIREYGDLDHGLTFQNGRRETFEDIGMLSQAVFTNSLALRAHVGQYIDESAIDVVYPRVDVDEVTRRAAAAPAVAPFGADPGLAITVVGRLADSKGQWRVIDAIGALAARGVRASVCLVGGQERPDYDVQLLERAARLGVADRVVIAGEQAEPFPFIAAADVCVTPSGIEAFGRTTLEYMATGKPAIASRGGGSAELVEPGVTGYLFEPDDTAELADRLELYARDRELIVAHGEAGRARAVELVSHEYSNQAAIARLVETATAEPARLPNVARYWFSLPPTYFASAGRGRRITLAFIRTRLPGRLRAVIARPVSALRRRRSR</sequence>
<evidence type="ECO:0000313" key="2">
    <source>
        <dbReference type="Proteomes" id="UP001142372"/>
    </source>
</evidence>
<organism evidence="1 2">
    <name type="scientific">Leifsonia poae</name>
    <dbReference type="NCBI Taxonomy" id="110933"/>
    <lineage>
        <taxon>Bacteria</taxon>
        <taxon>Bacillati</taxon>
        <taxon>Actinomycetota</taxon>
        <taxon>Actinomycetes</taxon>
        <taxon>Micrococcales</taxon>
        <taxon>Microbacteriaceae</taxon>
        <taxon>Leifsonia</taxon>
    </lineage>
</organism>
<reference evidence="1" key="1">
    <citation type="journal article" date="2014" name="Int. J. Syst. Evol. Microbiol.">
        <title>Complete genome sequence of Corynebacterium casei LMG S-19264T (=DSM 44701T), isolated from a smear-ripened cheese.</title>
        <authorList>
            <consortium name="US DOE Joint Genome Institute (JGI-PGF)"/>
            <person name="Walter F."/>
            <person name="Albersmeier A."/>
            <person name="Kalinowski J."/>
            <person name="Ruckert C."/>
        </authorList>
    </citation>
    <scope>NUCLEOTIDE SEQUENCE</scope>
    <source>
        <strain evidence="1">VKM Ac-1401</strain>
    </source>
</reference>
<keyword evidence="2" id="KW-1185">Reference proteome</keyword>
<proteinExistence type="predicted"/>
<dbReference type="SUPFAM" id="SSF53756">
    <property type="entry name" value="UDP-Glycosyltransferase/glycogen phosphorylase"/>
    <property type="match status" value="1"/>
</dbReference>
<comment type="caution">
    <text evidence="1">The sequence shown here is derived from an EMBL/GenBank/DDBJ whole genome shotgun (WGS) entry which is preliminary data.</text>
</comment>
<dbReference type="Proteomes" id="UP001142372">
    <property type="component" value="Unassembled WGS sequence"/>
</dbReference>
<name>A0A9W6LY93_9MICO</name>
<gene>
    <name evidence="1" type="ORF">GCM10017584_05410</name>
</gene>
<dbReference type="PANTHER" id="PTHR12526">
    <property type="entry name" value="GLYCOSYLTRANSFERASE"/>
    <property type="match status" value="1"/>
</dbReference>
<dbReference type="GO" id="GO:0016757">
    <property type="term" value="F:glycosyltransferase activity"/>
    <property type="evidence" value="ECO:0007669"/>
    <property type="project" value="TreeGrafter"/>
</dbReference>
<accession>A0A9W6LY93</accession>
<dbReference type="Gene3D" id="3.40.50.2000">
    <property type="entry name" value="Glycogen Phosphorylase B"/>
    <property type="match status" value="2"/>
</dbReference>
<evidence type="ECO:0008006" key="3">
    <source>
        <dbReference type="Google" id="ProtNLM"/>
    </source>
</evidence>
<evidence type="ECO:0000313" key="1">
    <source>
        <dbReference type="EMBL" id="GLJ74968.1"/>
    </source>
</evidence>
<dbReference type="AlphaFoldDB" id="A0A9W6LY93"/>
<dbReference type="PANTHER" id="PTHR12526:SF638">
    <property type="entry name" value="SPORE COAT PROTEIN SA"/>
    <property type="match status" value="1"/>
</dbReference>
<protein>
    <recommendedName>
        <fullName evidence="3">D-inositol 3-phosphate glycosyltransferase</fullName>
    </recommendedName>
</protein>
<dbReference type="Pfam" id="PF13692">
    <property type="entry name" value="Glyco_trans_1_4"/>
    <property type="match status" value="1"/>
</dbReference>
<dbReference type="EMBL" id="BSEN01000001">
    <property type="protein sequence ID" value="GLJ74968.1"/>
    <property type="molecule type" value="Genomic_DNA"/>
</dbReference>
<reference evidence="1" key="2">
    <citation type="submission" date="2023-01" db="EMBL/GenBank/DDBJ databases">
        <authorList>
            <person name="Sun Q."/>
            <person name="Evtushenko L."/>
        </authorList>
    </citation>
    <scope>NUCLEOTIDE SEQUENCE</scope>
    <source>
        <strain evidence="1">VKM Ac-1401</strain>
    </source>
</reference>